<evidence type="ECO:0000313" key="2">
    <source>
        <dbReference type="EMBL" id="JAP74861.1"/>
    </source>
</evidence>
<proteinExistence type="evidence at transcript level"/>
<feature type="region of interest" description="Disordered" evidence="1">
    <location>
        <begin position="1"/>
        <end position="20"/>
    </location>
</feature>
<protein>
    <submittedName>
        <fullName evidence="2">Uncharacterized protein</fullName>
    </submittedName>
</protein>
<dbReference type="AlphaFoldDB" id="A0A131YA63"/>
<name>A0A131YA63_IXORI</name>
<reference evidence="2" key="1">
    <citation type="submission" date="2016-02" db="EMBL/GenBank/DDBJ databases">
        <title>RNAseq analyses of the midgut from blood- or serum-fed Ixodes ricinus ticks.</title>
        <authorList>
            <person name="Perner J."/>
            <person name="Provaznik J."/>
            <person name="Schrenkova J."/>
            <person name="Urbanova V."/>
            <person name="Ribeiro J.M."/>
            <person name="Kopacek P."/>
        </authorList>
    </citation>
    <scope>NUCLEOTIDE SEQUENCE</scope>
    <source>
        <tissue evidence="2">Gut</tissue>
    </source>
</reference>
<evidence type="ECO:0000256" key="1">
    <source>
        <dbReference type="SAM" id="MobiDB-lite"/>
    </source>
</evidence>
<dbReference type="EMBL" id="GEFM01000935">
    <property type="protein sequence ID" value="JAP74861.1"/>
    <property type="molecule type" value="mRNA"/>
</dbReference>
<sequence length="82" mass="9114">MGGRGEGNAMSRTQKNTDGEKLCTTLHRSVSVHTQCLATTSGLNTHARKNKNLIGAQEDTNHTLHHPWFTLTIKLTTWHHPS</sequence>
<accession>A0A131YA63</accession>
<organism evidence="2">
    <name type="scientific">Ixodes ricinus</name>
    <name type="common">Common tick</name>
    <name type="synonym">Acarus ricinus</name>
    <dbReference type="NCBI Taxonomy" id="34613"/>
    <lineage>
        <taxon>Eukaryota</taxon>
        <taxon>Metazoa</taxon>
        <taxon>Ecdysozoa</taxon>
        <taxon>Arthropoda</taxon>
        <taxon>Chelicerata</taxon>
        <taxon>Arachnida</taxon>
        <taxon>Acari</taxon>
        <taxon>Parasitiformes</taxon>
        <taxon>Ixodida</taxon>
        <taxon>Ixodoidea</taxon>
        <taxon>Ixodidae</taxon>
        <taxon>Ixodinae</taxon>
        <taxon>Ixodes</taxon>
    </lineage>
</organism>